<feature type="transmembrane region" description="Helical" evidence="5">
    <location>
        <begin position="133"/>
        <end position="150"/>
    </location>
</feature>
<dbReference type="PANTHER" id="PTHR37955">
    <property type="entry name" value="TELLURITE RESISTANCE PROTEIN TEHA"/>
    <property type="match status" value="1"/>
</dbReference>
<evidence type="ECO:0000256" key="1">
    <source>
        <dbReference type="ARBA" id="ARBA00004141"/>
    </source>
</evidence>
<feature type="transmembrane region" description="Helical" evidence="5">
    <location>
        <begin position="102"/>
        <end position="121"/>
    </location>
</feature>
<dbReference type="InterPro" id="IPR038665">
    <property type="entry name" value="Voltage-dep_anion_channel_sf"/>
</dbReference>
<evidence type="ECO:0000256" key="3">
    <source>
        <dbReference type="ARBA" id="ARBA00022989"/>
    </source>
</evidence>
<feature type="transmembrane region" description="Helical" evidence="5">
    <location>
        <begin position="73"/>
        <end position="90"/>
    </location>
</feature>
<dbReference type="PANTHER" id="PTHR37955:SF1">
    <property type="entry name" value="DEP DOMAIN-CONTAINING PROTEIN"/>
    <property type="match status" value="1"/>
</dbReference>
<feature type="transmembrane region" description="Helical" evidence="5">
    <location>
        <begin position="219"/>
        <end position="240"/>
    </location>
</feature>
<dbReference type="InterPro" id="IPR052951">
    <property type="entry name" value="Tellurite_res_ion_channel"/>
</dbReference>
<dbReference type="Pfam" id="PF03595">
    <property type="entry name" value="SLAC1"/>
    <property type="match status" value="1"/>
</dbReference>
<keyword evidence="4 5" id="KW-0472">Membrane</keyword>
<evidence type="ECO:0000256" key="2">
    <source>
        <dbReference type="ARBA" id="ARBA00022692"/>
    </source>
</evidence>
<keyword evidence="2 5" id="KW-0812">Transmembrane</keyword>
<dbReference type="OrthoDB" id="309023at2"/>
<dbReference type="GO" id="GO:0046583">
    <property type="term" value="F:monoatomic cation efflux transmembrane transporter activity"/>
    <property type="evidence" value="ECO:0007669"/>
    <property type="project" value="TreeGrafter"/>
</dbReference>
<dbReference type="PATRIC" id="fig|742823.3.peg.1304"/>
<feature type="transmembrane region" description="Helical" evidence="5">
    <location>
        <begin position="162"/>
        <end position="183"/>
    </location>
</feature>
<keyword evidence="3 5" id="KW-1133">Transmembrane helix</keyword>
<dbReference type="RefSeq" id="WP_005435323.1">
    <property type="nucleotide sequence ID" value="NZ_JH815516.1"/>
</dbReference>
<dbReference type="GO" id="GO:0005886">
    <property type="term" value="C:plasma membrane"/>
    <property type="evidence" value="ECO:0007669"/>
    <property type="project" value="TreeGrafter"/>
</dbReference>
<gene>
    <name evidence="6" type="ORF">HMPREF9465_01321</name>
</gene>
<feature type="transmembrane region" description="Helical" evidence="5">
    <location>
        <begin position="39"/>
        <end position="61"/>
    </location>
</feature>
<reference evidence="6 7" key="1">
    <citation type="submission" date="2012-05" db="EMBL/GenBank/DDBJ databases">
        <title>The Genome Sequence of Sutterella wadsworthensis 2_1_59BFAA.</title>
        <authorList>
            <consortium name="The Broad Institute Genome Sequencing Platform"/>
            <person name="Earl A."/>
            <person name="Ward D."/>
            <person name="Feldgarden M."/>
            <person name="Gevers D."/>
            <person name="Daigneault M."/>
            <person name="Strauss J."/>
            <person name="Allen-Vercoe E."/>
            <person name="Walker B."/>
            <person name="Young S.K."/>
            <person name="Zeng Q."/>
            <person name="Gargeya S."/>
            <person name="Fitzgerald M."/>
            <person name="Haas B."/>
            <person name="Abouelleil A."/>
            <person name="Alvarado L."/>
            <person name="Arachchi H.M."/>
            <person name="Berlin A.M."/>
            <person name="Chapman S.B."/>
            <person name="Goldberg J."/>
            <person name="Griggs A."/>
            <person name="Gujja S."/>
            <person name="Hansen M."/>
            <person name="Howarth C."/>
            <person name="Imamovic A."/>
            <person name="Larimer J."/>
            <person name="McCowen C."/>
            <person name="Montmayeur A."/>
            <person name="Murphy C."/>
            <person name="Neiman D."/>
            <person name="Pearson M."/>
            <person name="Priest M."/>
            <person name="Roberts A."/>
            <person name="Saif S."/>
            <person name="Shea T."/>
            <person name="Sisk P."/>
            <person name="Sykes S."/>
            <person name="Wortman J."/>
            <person name="Nusbaum C."/>
            <person name="Birren B."/>
        </authorList>
    </citation>
    <scope>NUCLEOTIDE SEQUENCE [LARGE SCALE GENOMIC DNA]</scope>
    <source>
        <strain evidence="6 7">2_1_59BFAA</strain>
    </source>
</reference>
<dbReference type="STRING" id="742823.HMPREF9465_01321"/>
<dbReference type="InterPro" id="IPR004695">
    <property type="entry name" value="SLAC1/Mae1/Ssu1/TehA"/>
</dbReference>
<evidence type="ECO:0000313" key="6">
    <source>
        <dbReference type="EMBL" id="EKB31216.1"/>
    </source>
</evidence>
<keyword evidence="7" id="KW-1185">Reference proteome</keyword>
<name>K1JM21_9BURK</name>
<sequence>MFKKLHYKVRGLPTPLAGLALGIASLGWCLENALPLAGWGQTTGAVIGLVMIGFLVLRFTAHHDTLWADLKHPVVGSIVPTFAMCLMVVSKTAGHWMPEAGVVLWCAAVLLHLAALGIFVVNRLQEPRLELMVPSWFVPPIGIVVADVTFPEVAVLLPFAKILFWMGAAAYAVLLPLMIYRLFFLPEVPNGAKPTIAILAAPASLLLAGYLTVEKDPSLLLVALLFGIAILMTVVIYFAFWRLLRLQFSPGYAAFTFPMAIGATALYKLSNLVAGFPGALHYAHQIRFLAHVEVTVAAVVILYVAALYAKNLRGMLPKLPAAA</sequence>
<feature type="transmembrane region" description="Helical" evidence="5">
    <location>
        <begin position="195"/>
        <end position="213"/>
    </location>
</feature>
<dbReference type="EMBL" id="ADMG01000031">
    <property type="protein sequence ID" value="EKB31216.1"/>
    <property type="molecule type" value="Genomic_DNA"/>
</dbReference>
<comment type="caution">
    <text evidence="6">The sequence shown here is derived from an EMBL/GenBank/DDBJ whole genome shotgun (WGS) entry which is preliminary data.</text>
</comment>
<comment type="subcellular location">
    <subcellularLocation>
        <location evidence="1">Membrane</location>
        <topology evidence="1">Multi-pass membrane protein</topology>
    </subcellularLocation>
</comment>
<dbReference type="AlphaFoldDB" id="K1JM21"/>
<proteinExistence type="predicted"/>
<protein>
    <recommendedName>
        <fullName evidence="8">C4-dicarboxylate transporter/malic acid transporter</fullName>
    </recommendedName>
</protein>
<evidence type="ECO:0000256" key="4">
    <source>
        <dbReference type="ARBA" id="ARBA00023136"/>
    </source>
</evidence>
<dbReference type="Proteomes" id="UP000005835">
    <property type="component" value="Unassembled WGS sequence"/>
</dbReference>
<dbReference type="eggNOG" id="COG1275">
    <property type="taxonomic scope" value="Bacteria"/>
</dbReference>
<accession>K1JM21</accession>
<evidence type="ECO:0000256" key="5">
    <source>
        <dbReference type="SAM" id="Phobius"/>
    </source>
</evidence>
<evidence type="ECO:0000313" key="7">
    <source>
        <dbReference type="Proteomes" id="UP000005835"/>
    </source>
</evidence>
<feature type="transmembrane region" description="Helical" evidence="5">
    <location>
        <begin position="252"/>
        <end position="269"/>
    </location>
</feature>
<evidence type="ECO:0008006" key="8">
    <source>
        <dbReference type="Google" id="ProtNLM"/>
    </source>
</evidence>
<feature type="transmembrane region" description="Helical" evidence="5">
    <location>
        <begin position="289"/>
        <end position="309"/>
    </location>
</feature>
<dbReference type="HOGENOM" id="CLU_075737_1_0_4"/>
<dbReference type="Gene3D" id="1.50.10.150">
    <property type="entry name" value="Voltage-dependent anion channel"/>
    <property type="match status" value="1"/>
</dbReference>
<dbReference type="CDD" id="cd09325">
    <property type="entry name" value="TDT_C4-dicarb_trans"/>
    <property type="match status" value="1"/>
</dbReference>
<organism evidence="6 7">
    <name type="scientific">Sutterella wadsworthensis 2_1_59BFAA</name>
    <dbReference type="NCBI Taxonomy" id="742823"/>
    <lineage>
        <taxon>Bacteria</taxon>
        <taxon>Pseudomonadati</taxon>
        <taxon>Pseudomonadota</taxon>
        <taxon>Betaproteobacteria</taxon>
        <taxon>Burkholderiales</taxon>
        <taxon>Sutterellaceae</taxon>
        <taxon>Sutterella</taxon>
    </lineage>
</organism>